<dbReference type="Proteomes" id="UP000479710">
    <property type="component" value="Unassembled WGS sequence"/>
</dbReference>
<dbReference type="OrthoDB" id="715659at2759"/>
<evidence type="ECO:0000313" key="6">
    <source>
        <dbReference type="EMBL" id="KAF0889563.1"/>
    </source>
</evidence>
<keyword evidence="2 4" id="KW-0863">Zinc-finger</keyword>
<evidence type="ECO:0000259" key="5">
    <source>
        <dbReference type="PROSITE" id="PS51999"/>
    </source>
</evidence>
<keyword evidence="3" id="KW-0862">Zinc</keyword>
<dbReference type="PANTHER" id="PTHR48127">
    <property type="entry name" value="GRF-TYPE DOMAIN-CONTAINING PROTEIN"/>
    <property type="match status" value="1"/>
</dbReference>
<evidence type="ECO:0000256" key="4">
    <source>
        <dbReference type="PROSITE-ProRule" id="PRU01343"/>
    </source>
</evidence>
<keyword evidence="1" id="KW-0479">Metal-binding</keyword>
<comment type="caution">
    <text evidence="6">The sequence shown here is derived from an EMBL/GenBank/DDBJ whole genome shotgun (WGS) entry which is preliminary data.</text>
</comment>
<keyword evidence="7" id="KW-1185">Reference proteome</keyword>
<dbReference type="PANTHER" id="PTHR48127:SF1">
    <property type="entry name" value="ZINC FINGER GRF-TYPE DOMAIN-CONTAINING PROTEIN"/>
    <property type="match status" value="1"/>
</dbReference>
<evidence type="ECO:0000256" key="3">
    <source>
        <dbReference type="ARBA" id="ARBA00022833"/>
    </source>
</evidence>
<dbReference type="AlphaFoldDB" id="A0A6G1BQ94"/>
<dbReference type="EMBL" id="SPHZ02000012">
    <property type="protein sequence ID" value="KAF0889563.1"/>
    <property type="molecule type" value="Genomic_DNA"/>
</dbReference>
<dbReference type="PROSITE" id="PS51999">
    <property type="entry name" value="ZF_GRF"/>
    <property type="match status" value="2"/>
</dbReference>
<feature type="domain" description="GRF-type" evidence="5">
    <location>
        <begin position="31"/>
        <end position="76"/>
    </location>
</feature>
<name>A0A6G1BQ94_9ORYZ</name>
<accession>A0A6G1BQ94</accession>
<evidence type="ECO:0000256" key="2">
    <source>
        <dbReference type="ARBA" id="ARBA00022771"/>
    </source>
</evidence>
<sequence length="210" mass="25196">MPPTPLFVEDCNWRYLGFALVLPPWAERSICLCGDRCRLRVSHQEETYGWRYFECVHQSPQTEGRYCGFIEWIDNDNPEYDYLPLDESMAQYMARRAEHEQRLELEGADWRNRPLGLPRWEDRPTCACGDRCQVVRSRRPGTLRRRSFVCPNILDNDIDDPPRRCQFRQWIDNSTPSYLSRHWNMQPESPADYSLSRSYHERIARFSRNR</sequence>
<gene>
    <name evidence="6" type="ORF">E2562_028658</name>
</gene>
<evidence type="ECO:0000313" key="7">
    <source>
        <dbReference type="Proteomes" id="UP000479710"/>
    </source>
</evidence>
<evidence type="ECO:0000256" key="1">
    <source>
        <dbReference type="ARBA" id="ARBA00022723"/>
    </source>
</evidence>
<dbReference type="GO" id="GO:0008270">
    <property type="term" value="F:zinc ion binding"/>
    <property type="evidence" value="ECO:0007669"/>
    <property type="project" value="UniProtKB-KW"/>
</dbReference>
<feature type="domain" description="GRF-type" evidence="5">
    <location>
        <begin position="126"/>
        <end position="174"/>
    </location>
</feature>
<dbReference type="InterPro" id="IPR010666">
    <property type="entry name" value="Znf_GRF"/>
</dbReference>
<protein>
    <recommendedName>
        <fullName evidence="5">GRF-type domain-containing protein</fullName>
    </recommendedName>
</protein>
<reference evidence="6 7" key="1">
    <citation type="submission" date="2019-11" db="EMBL/GenBank/DDBJ databases">
        <title>Whole genome sequence of Oryza granulata.</title>
        <authorList>
            <person name="Li W."/>
        </authorList>
    </citation>
    <scope>NUCLEOTIDE SEQUENCE [LARGE SCALE GENOMIC DNA]</scope>
    <source>
        <strain evidence="7">cv. Menghai</strain>
        <tissue evidence="6">Leaf</tissue>
    </source>
</reference>
<proteinExistence type="predicted"/>
<organism evidence="6 7">
    <name type="scientific">Oryza meyeriana var. granulata</name>
    <dbReference type="NCBI Taxonomy" id="110450"/>
    <lineage>
        <taxon>Eukaryota</taxon>
        <taxon>Viridiplantae</taxon>
        <taxon>Streptophyta</taxon>
        <taxon>Embryophyta</taxon>
        <taxon>Tracheophyta</taxon>
        <taxon>Spermatophyta</taxon>
        <taxon>Magnoliopsida</taxon>
        <taxon>Liliopsida</taxon>
        <taxon>Poales</taxon>
        <taxon>Poaceae</taxon>
        <taxon>BOP clade</taxon>
        <taxon>Oryzoideae</taxon>
        <taxon>Oryzeae</taxon>
        <taxon>Oryzinae</taxon>
        <taxon>Oryza</taxon>
        <taxon>Oryza meyeriana</taxon>
    </lineage>
</organism>